<feature type="binding site" evidence="4">
    <location>
        <position position="59"/>
    </location>
    <ligand>
        <name>molybdate</name>
        <dbReference type="ChEBI" id="CHEBI:36264"/>
    </ligand>
</feature>
<dbReference type="PIRSF" id="PIRSF004846">
    <property type="entry name" value="ModA"/>
    <property type="match status" value="1"/>
</dbReference>
<keyword evidence="6" id="KW-1185">Reference proteome</keyword>
<dbReference type="STRING" id="574349.SAMN05443545_101584"/>
<dbReference type="CDD" id="cd13539">
    <property type="entry name" value="PBP2_AvModA"/>
    <property type="match status" value="1"/>
</dbReference>
<dbReference type="GO" id="GO:0046872">
    <property type="term" value="F:metal ion binding"/>
    <property type="evidence" value="ECO:0007669"/>
    <property type="project" value="UniProtKB-KW"/>
</dbReference>
<evidence type="ECO:0000256" key="3">
    <source>
        <dbReference type="ARBA" id="ARBA00022729"/>
    </source>
</evidence>
<accession>A0A1H2SK67</accession>
<dbReference type="Gene3D" id="3.40.190.10">
    <property type="entry name" value="Periplasmic binding protein-like II"/>
    <property type="match status" value="2"/>
</dbReference>
<evidence type="ECO:0000256" key="2">
    <source>
        <dbReference type="ARBA" id="ARBA00022723"/>
    </source>
</evidence>
<evidence type="ECO:0000256" key="1">
    <source>
        <dbReference type="ARBA" id="ARBA00009175"/>
    </source>
</evidence>
<dbReference type="InterPro" id="IPR044084">
    <property type="entry name" value="AvModA-like_subst-bd"/>
</dbReference>
<dbReference type="PANTHER" id="PTHR30632">
    <property type="entry name" value="MOLYBDATE-BINDING PERIPLASMIC PROTEIN"/>
    <property type="match status" value="1"/>
</dbReference>
<dbReference type="PANTHER" id="PTHR30632:SF14">
    <property type="entry name" value="TUNGSTATE_MOLYBDATE_CHROMATE-BINDING PROTEIN MODA"/>
    <property type="match status" value="1"/>
</dbReference>
<name>A0A1H2SK67_9GAMM</name>
<evidence type="ECO:0000313" key="6">
    <source>
        <dbReference type="Proteomes" id="UP000198500"/>
    </source>
</evidence>
<dbReference type="GO" id="GO:0030973">
    <property type="term" value="F:molybdate ion binding"/>
    <property type="evidence" value="ECO:0007669"/>
    <property type="project" value="InterPro"/>
</dbReference>
<dbReference type="InterPro" id="IPR005950">
    <property type="entry name" value="ModA"/>
</dbReference>
<feature type="binding site" evidence="4">
    <location>
        <position position="177"/>
    </location>
    <ligand>
        <name>molybdate</name>
        <dbReference type="ChEBI" id="CHEBI:36264"/>
    </ligand>
</feature>
<organism evidence="5 6">
    <name type="scientific">Aidingimonas halophila</name>
    <dbReference type="NCBI Taxonomy" id="574349"/>
    <lineage>
        <taxon>Bacteria</taxon>
        <taxon>Pseudomonadati</taxon>
        <taxon>Pseudomonadota</taxon>
        <taxon>Gammaproteobacteria</taxon>
        <taxon>Oceanospirillales</taxon>
        <taxon>Halomonadaceae</taxon>
        <taxon>Aidingimonas</taxon>
    </lineage>
</organism>
<proteinExistence type="inferred from homology"/>
<dbReference type="InterPro" id="IPR050682">
    <property type="entry name" value="ModA/WtpA"/>
</dbReference>
<dbReference type="RefSeq" id="WP_175529746.1">
    <property type="nucleotide sequence ID" value="NZ_BMXH01000001.1"/>
</dbReference>
<reference evidence="5 6" key="1">
    <citation type="submission" date="2016-10" db="EMBL/GenBank/DDBJ databases">
        <authorList>
            <person name="de Groot N.N."/>
        </authorList>
    </citation>
    <scope>NUCLEOTIDE SEQUENCE [LARGE SCALE GENOMIC DNA]</scope>
    <source>
        <strain evidence="5 6">DSM 19219</strain>
    </source>
</reference>
<dbReference type="NCBIfam" id="TIGR01256">
    <property type="entry name" value="modA"/>
    <property type="match status" value="1"/>
</dbReference>
<dbReference type="SUPFAM" id="SSF53850">
    <property type="entry name" value="Periplasmic binding protein-like II"/>
    <property type="match status" value="1"/>
</dbReference>
<sequence length="265" mass="29304">MIHWRLCLVMSLLLWWPLVGQAEPLRVAAASNVQFALEEIAARFEAEEGISVRMTFGSSGNFRRQIAQGAPFELFISADEAYVEALHDQGLTLDDGVRYARGRLAWIQRSGKTLPDESTPLSAIEAAVTAYQRDEARERIALANPEHAPYGVAARQVLEHAGLWQEMQPLKVIGENVAQAAQFALSDDSRGGLVAYSLAVSPNLDERSEFVPISRDWHEPLYQRMVLLDGAGDAARAFYAYLQGDEASAIFDDHGFDPPDSLEDD</sequence>
<gene>
    <name evidence="5" type="ORF">SAMN05443545_101584</name>
</gene>
<evidence type="ECO:0000313" key="5">
    <source>
        <dbReference type="EMBL" id="SDW31990.1"/>
    </source>
</evidence>
<keyword evidence="2 4" id="KW-0479">Metal-binding</keyword>
<dbReference type="Proteomes" id="UP000198500">
    <property type="component" value="Unassembled WGS sequence"/>
</dbReference>
<dbReference type="AlphaFoldDB" id="A0A1H2SK67"/>
<dbReference type="GO" id="GO:0015689">
    <property type="term" value="P:molybdate ion transport"/>
    <property type="evidence" value="ECO:0007669"/>
    <property type="project" value="InterPro"/>
</dbReference>
<dbReference type="Pfam" id="PF13531">
    <property type="entry name" value="SBP_bac_11"/>
    <property type="match status" value="1"/>
</dbReference>
<keyword evidence="4" id="KW-0500">Molybdenum</keyword>
<comment type="similarity">
    <text evidence="1">Belongs to the bacterial solute-binding protein ModA family.</text>
</comment>
<evidence type="ECO:0000256" key="4">
    <source>
        <dbReference type="PIRSR" id="PIRSR004846-1"/>
    </source>
</evidence>
<dbReference type="EMBL" id="FNNI01000001">
    <property type="protein sequence ID" value="SDW31990.1"/>
    <property type="molecule type" value="Genomic_DNA"/>
</dbReference>
<protein>
    <submittedName>
        <fullName evidence="5">Molybdate transport system substrate-binding protein</fullName>
    </submittedName>
</protein>
<keyword evidence="3" id="KW-0732">Signal</keyword>